<dbReference type="Pfam" id="PF05977">
    <property type="entry name" value="MFS_3"/>
    <property type="match status" value="1"/>
</dbReference>
<feature type="transmembrane region" description="Helical" evidence="7">
    <location>
        <begin position="173"/>
        <end position="193"/>
    </location>
</feature>
<dbReference type="SUPFAM" id="SSF103473">
    <property type="entry name" value="MFS general substrate transporter"/>
    <property type="match status" value="1"/>
</dbReference>
<name>A0ABP9T7V7_9ACTN</name>
<feature type="transmembrane region" description="Helical" evidence="7">
    <location>
        <begin position="224"/>
        <end position="245"/>
    </location>
</feature>
<keyword evidence="2" id="KW-0813">Transport</keyword>
<proteinExistence type="predicted"/>
<keyword evidence="3" id="KW-1003">Cell membrane</keyword>
<accession>A0ABP9T7V7</accession>
<feature type="transmembrane region" description="Helical" evidence="7">
    <location>
        <begin position="108"/>
        <end position="124"/>
    </location>
</feature>
<feature type="transmembrane region" description="Helical" evidence="7">
    <location>
        <begin position="48"/>
        <end position="70"/>
    </location>
</feature>
<organism evidence="9 10">
    <name type="scientific">Streptomyces thinghirensis</name>
    <dbReference type="NCBI Taxonomy" id="551547"/>
    <lineage>
        <taxon>Bacteria</taxon>
        <taxon>Bacillati</taxon>
        <taxon>Actinomycetota</taxon>
        <taxon>Actinomycetes</taxon>
        <taxon>Kitasatosporales</taxon>
        <taxon>Streptomycetaceae</taxon>
        <taxon>Streptomyces</taxon>
    </lineage>
</organism>
<keyword evidence="10" id="KW-1185">Reference proteome</keyword>
<evidence type="ECO:0000256" key="4">
    <source>
        <dbReference type="ARBA" id="ARBA00022692"/>
    </source>
</evidence>
<dbReference type="InterPro" id="IPR010290">
    <property type="entry name" value="TM_effector"/>
</dbReference>
<feature type="transmembrane region" description="Helical" evidence="7">
    <location>
        <begin position="136"/>
        <end position="153"/>
    </location>
</feature>
<feature type="transmembrane region" description="Helical" evidence="7">
    <location>
        <begin position="82"/>
        <end position="102"/>
    </location>
</feature>
<evidence type="ECO:0000259" key="8">
    <source>
        <dbReference type="PROSITE" id="PS50850"/>
    </source>
</evidence>
<feature type="transmembrane region" description="Helical" evidence="7">
    <location>
        <begin position="375"/>
        <end position="396"/>
    </location>
</feature>
<comment type="caution">
    <text evidence="9">The sequence shown here is derived from an EMBL/GenBank/DDBJ whole genome shotgun (WGS) entry which is preliminary data.</text>
</comment>
<feature type="domain" description="Major facilitator superfamily (MFS) profile" evidence="8">
    <location>
        <begin position="1"/>
        <end position="198"/>
    </location>
</feature>
<feature type="transmembrane region" description="Helical" evidence="7">
    <location>
        <begin position="16"/>
        <end position="36"/>
    </location>
</feature>
<keyword evidence="5 7" id="KW-1133">Transmembrane helix</keyword>
<feature type="transmembrane region" description="Helical" evidence="7">
    <location>
        <begin position="349"/>
        <end position="369"/>
    </location>
</feature>
<evidence type="ECO:0000313" key="10">
    <source>
        <dbReference type="Proteomes" id="UP001499878"/>
    </source>
</evidence>
<dbReference type="InterPro" id="IPR036259">
    <property type="entry name" value="MFS_trans_sf"/>
</dbReference>
<dbReference type="PROSITE" id="PS50850">
    <property type="entry name" value="MFS"/>
    <property type="match status" value="1"/>
</dbReference>
<gene>
    <name evidence="9" type="ORF">GCM10023323_52100</name>
</gene>
<feature type="transmembrane region" description="Helical" evidence="7">
    <location>
        <begin position="310"/>
        <end position="328"/>
    </location>
</feature>
<evidence type="ECO:0000256" key="1">
    <source>
        <dbReference type="ARBA" id="ARBA00004651"/>
    </source>
</evidence>
<dbReference type="EMBL" id="BAABJR010000013">
    <property type="protein sequence ID" value="GAA5213006.1"/>
    <property type="molecule type" value="Genomic_DNA"/>
</dbReference>
<dbReference type="InterPro" id="IPR020846">
    <property type="entry name" value="MFS_dom"/>
</dbReference>
<feature type="transmembrane region" description="Helical" evidence="7">
    <location>
        <begin position="286"/>
        <end position="304"/>
    </location>
</feature>
<dbReference type="Gene3D" id="1.20.1250.20">
    <property type="entry name" value="MFS general substrate transporter like domains"/>
    <property type="match status" value="1"/>
</dbReference>
<feature type="transmembrane region" description="Helical" evidence="7">
    <location>
        <begin position="257"/>
        <end position="279"/>
    </location>
</feature>
<dbReference type="RefSeq" id="WP_425588847.1">
    <property type="nucleotide sequence ID" value="NZ_BAABJR010000013.1"/>
</dbReference>
<dbReference type="Proteomes" id="UP001499878">
    <property type="component" value="Unassembled WGS sequence"/>
</dbReference>
<evidence type="ECO:0000256" key="6">
    <source>
        <dbReference type="ARBA" id="ARBA00023136"/>
    </source>
</evidence>
<dbReference type="PANTHER" id="PTHR23513:SF11">
    <property type="entry name" value="STAPHYLOFERRIN A TRANSPORTER"/>
    <property type="match status" value="1"/>
</dbReference>
<keyword evidence="6 7" id="KW-0472">Membrane</keyword>
<evidence type="ECO:0000256" key="7">
    <source>
        <dbReference type="SAM" id="Phobius"/>
    </source>
</evidence>
<sequence>MSTLRRMFEALTVRNFRLFAAGQLLSVTCTWMMFIAQDWLVLSLSGDSATALGLVTALQFTPMLLLTLYGGRLADRHDKRRLLVAANLAAGVLALLLAVLTFTGGLRLWHIWVFAAALGTVNAMEAPARMAFVSEMVGAALLPNASALSAAYFNAARVVGPALAGLLISRFDAGPVIALNAVSYLASVCALLLMDPAELVRPAERPGRTGVLDGLRYLRGRSDLMLPLALVGVIGMFGFNFQLTLPLMAKTVFHADSASFGLLASALAAGSLLAAFATTGRRSRPSAVLVIGAAVAFGALETLSGLAPTFAAALVLLAATGFATIYFAQAANHRVQLGTDPRYRGRVMALYTLTLQGSTPLGALLTGWLSEHWGARAGLSAGGVVSLAAGLLALWAHRRRRPPAGDPAGAASGAKVGL</sequence>
<dbReference type="PANTHER" id="PTHR23513">
    <property type="entry name" value="INTEGRAL MEMBRANE EFFLUX PROTEIN-RELATED"/>
    <property type="match status" value="1"/>
</dbReference>
<evidence type="ECO:0000256" key="2">
    <source>
        <dbReference type="ARBA" id="ARBA00022448"/>
    </source>
</evidence>
<protein>
    <submittedName>
        <fullName evidence="9">MFS transporter</fullName>
    </submittedName>
</protein>
<evidence type="ECO:0000256" key="3">
    <source>
        <dbReference type="ARBA" id="ARBA00022475"/>
    </source>
</evidence>
<evidence type="ECO:0000313" key="9">
    <source>
        <dbReference type="EMBL" id="GAA5213006.1"/>
    </source>
</evidence>
<dbReference type="CDD" id="cd06173">
    <property type="entry name" value="MFS_MefA_like"/>
    <property type="match status" value="1"/>
</dbReference>
<evidence type="ECO:0000256" key="5">
    <source>
        <dbReference type="ARBA" id="ARBA00022989"/>
    </source>
</evidence>
<comment type="subcellular location">
    <subcellularLocation>
        <location evidence="1">Cell membrane</location>
        <topology evidence="1">Multi-pass membrane protein</topology>
    </subcellularLocation>
</comment>
<reference evidence="10" key="1">
    <citation type="journal article" date="2019" name="Int. J. Syst. Evol. Microbiol.">
        <title>The Global Catalogue of Microorganisms (GCM) 10K type strain sequencing project: providing services to taxonomists for standard genome sequencing and annotation.</title>
        <authorList>
            <consortium name="The Broad Institute Genomics Platform"/>
            <consortium name="The Broad Institute Genome Sequencing Center for Infectious Disease"/>
            <person name="Wu L."/>
            <person name="Ma J."/>
        </authorList>
    </citation>
    <scope>NUCLEOTIDE SEQUENCE [LARGE SCALE GENOMIC DNA]</scope>
    <source>
        <strain evidence="10">JCM 18306</strain>
    </source>
</reference>
<keyword evidence="4 7" id="KW-0812">Transmembrane</keyword>